<dbReference type="PANTHER" id="PTHR48098">
    <property type="entry name" value="ENTEROCHELIN ESTERASE-RELATED"/>
    <property type="match status" value="1"/>
</dbReference>
<evidence type="ECO:0000313" key="1">
    <source>
        <dbReference type="EMBL" id="RGD76772.1"/>
    </source>
</evidence>
<sequence>MALVQVNFISQSLKRTVSMNVILPVDKFLFKGNCQPVKEYKTLYLLHGLLGNYTDWVTRTRIQEWAEAKNLVVVMPSGDNSFYVDQEVKNNDFGIFIGTELIEVTRRMFHLSNRRDDTFIAGLSMGGFGALRNGLKYYQNFGYIAALSSALNIFELPVRDESRCVMGEDSCFGDIDEAYLGDKNPKVCLENLIQAKKEDNTIVFPKIYMACGRDDELIGVNRKFKGYLENAGFDLVYKEDVGSHNWDFWNKYIQDVLEWLPLDPYEEGINSGNVK</sequence>
<gene>
    <name evidence="1" type="ORF">DXB93_18395</name>
</gene>
<dbReference type="Pfam" id="PF00756">
    <property type="entry name" value="Esterase"/>
    <property type="match status" value="1"/>
</dbReference>
<dbReference type="Proteomes" id="UP000261032">
    <property type="component" value="Unassembled WGS sequence"/>
</dbReference>
<organism evidence="1 2">
    <name type="scientific">Thomasclavelia ramosa</name>
    <dbReference type="NCBI Taxonomy" id="1547"/>
    <lineage>
        <taxon>Bacteria</taxon>
        <taxon>Bacillati</taxon>
        <taxon>Bacillota</taxon>
        <taxon>Erysipelotrichia</taxon>
        <taxon>Erysipelotrichales</taxon>
        <taxon>Coprobacillaceae</taxon>
        <taxon>Thomasclavelia</taxon>
    </lineage>
</organism>
<dbReference type="AlphaFoldDB" id="A0A3E3E541"/>
<dbReference type="InterPro" id="IPR050583">
    <property type="entry name" value="Mycobacterial_A85_antigen"/>
</dbReference>
<accession>A0A3E3E541</accession>
<dbReference type="Gene3D" id="3.40.50.1820">
    <property type="entry name" value="alpha/beta hydrolase"/>
    <property type="match status" value="1"/>
</dbReference>
<protein>
    <submittedName>
        <fullName evidence="1">Acetylesterase</fullName>
    </submittedName>
</protein>
<dbReference type="PANTHER" id="PTHR48098:SF1">
    <property type="entry name" value="DIACYLGLYCEROL ACYLTRANSFERASE_MYCOLYLTRANSFERASE AG85A"/>
    <property type="match status" value="1"/>
</dbReference>
<dbReference type="GO" id="GO:0016747">
    <property type="term" value="F:acyltransferase activity, transferring groups other than amino-acyl groups"/>
    <property type="evidence" value="ECO:0007669"/>
    <property type="project" value="TreeGrafter"/>
</dbReference>
<name>A0A3E3E541_9FIRM</name>
<proteinExistence type="predicted"/>
<evidence type="ECO:0000313" key="2">
    <source>
        <dbReference type="Proteomes" id="UP000261032"/>
    </source>
</evidence>
<dbReference type="InterPro" id="IPR029058">
    <property type="entry name" value="AB_hydrolase_fold"/>
</dbReference>
<dbReference type="InterPro" id="IPR000801">
    <property type="entry name" value="Esterase-like"/>
</dbReference>
<dbReference type="EMBL" id="QUSL01000064">
    <property type="protein sequence ID" value="RGD76772.1"/>
    <property type="molecule type" value="Genomic_DNA"/>
</dbReference>
<reference evidence="1 2" key="1">
    <citation type="submission" date="2018-08" db="EMBL/GenBank/DDBJ databases">
        <title>A genome reference for cultivated species of the human gut microbiota.</title>
        <authorList>
            <person name="Zou Y."/>
            <person name="Xue W."/>
            <person name="Luo G."/>
        </authorList>
    </citation>
    <scope>NUCLEOTIDE SEQUENCE [LARGE SCALE GENOMIC DNA]</scope>
    <source>
        <strain evidence="1 2">OM06-4</strain>
    </source>
</reference>
<dbReference type="SUPFAM" id="SSF53474">
    <property type="entry name" value="alpha/beta-Hydrolases"/>
    <property type="match status" value="1"/>
</dbReference>
<comment type="caution">
    <text evidence="1">The sequence shown here is derived from an EMBL/GenBank/DDBJ whole genome shotgun (WGS) entry which is preliminary data.</text>
</comment>
<dbReference type="RefSeq" id="WP_117582655.1">
    <property type="nucleotide sequence ID" value="NZ_QUSL01000064.1"/>
</dbReference>